<evidence type="ECO:0000259" key="7">
    <source>
        <dbReference type="Pfam" id="PF05916"/>
    </source>
</evidence>
<evidence type="ECO:0000259" key="8">
    <source>
        <dbReference type="Pfam" id="PF22466"/>
    </source>
</evidence>
<reference evidence="9" key="2">
    <citation type="submission" date="2022-06" db="UniProtKB">
        <authorList>
            <consortium name="EnsemblMetazoa"/>
        </authorList>
    </citation>
    <scope>IDENTIFICATION</scope>
    <source>
        <strain evidence="9">p50T (Dazao)</strain>
    </source>
</reference>
<dbReference type="InterPro" id="IPR036224">
    <property type="entry name" value="GINS_bundle-like_dom_sf"/>
</dbReference>
<feature type="domain" description="GINS subunit" evidence="7">
    <location>
        <begin position="100"/>
        <end position="188"/>
    </location>
</feature>
<reference evidence="10" key="1">
    <citation type="journal article" date="2008" name="Insect Biochem. Mol. Biol.">
        <title>The genome of a lepidopteran model insect, the silkworm Bombyx mori.</title>
        <authorList>
            <consortium name="International Silkworm Genome Consortium"/>
        </authorList>
    </citation>
    <scope>NUCLEOTIDE SEQUENCE [LARGE SCALE GENOMIC DNA]</scope>
    <source>
        <strain evidence="10">p50T</strain>
    </source>
</reference>
<sequence>MVINCQSLIQNLKINNRIFPKQKQMSTENSGYLSITDILVTTEKVPCKFLHDLPKMGFLDPSAADVDLKAGCSVEIPLWLAESLYSRRPPLVSVELPKIYKESYREILNADACAVDLHKLGQHFYELGCYVAKHDIKSEVAATLNNTYRQRFRMLLAASMSSDSINTMQPLSASERIQAADASNTERSFLTWLQRGDTPLTTANMVANHRKRKRAEMEML</sequence>
<dbReference type="GO" id="GO:0000811">
    <property type="term" value="C:GINS complex"/>
    <property type="evidence" value="ECO:0007669"/>
    <property type="project" value="UniProtKB-UniRule"/>
</dbReference>
<evidence type="ECO:0000313" key="9">
    <source>
        <dbReference type="EnsemblMetazoa" id="XP_004922406.1"/>
    </source>
</evidence>
<comment type="function">
    <text evidence="5">Required for correct functioning of the GINS complex, a complex that plays an essential role in the initiation of DNA replication, and progression of DNA replication forks. GINS complex is a core component of CDC45-MCM-GINS (CMG) helicase, the molecular machine that unwinds template DNA during replication, and around which the replisome is built.</text>
</comment>
<evidence type="ECO:0000256" key="6">
    <source>
        <dbReference type="RuleBase" id="RU367161"/>
    </source>
</evidence>
<dbReference type="InterPro" id="IPR055221">
    <property type="entry name" value="PSF3_N"/>
</dbReference>
<evidence type="ECO:0000313" key="10">
    <source>
        <dbReference type="Proteomes" id="UP000005204"/>
    </source>
</evidence>
<comment type="subunit">
    <text evidence="6">Component of the GINS complex.</text>
</comment>
<evidence type="ECO:0000256" key="2">
    <source>
        <dbReference type="ARBA" id="ARBA00006343"/>
    </source>
</evidence>
<dbReference type="OrthoDB" id="10251744at2759"/>
<dbReference type="InterPro" id="IPR010492">
    <property type="entry name" value="GINS_Psf3"/>
</dbReference>
<organism evidence="9 10">
    <name type="scientific">Bombyx mori</name>
    <name type="common">Silk moth</name>
    <dbReference type="NCBI Taxonomy" id="7091"/>
    <lineage>
        <taxon>Eukaryota</taxon>
        <taxon>Metazoa</taxon>
        <taxon>Ecdysozoa</taxon>
        <taxon>Arthropoda</taxon>
        <taxon>Hexapoda</taxon>
        <taxon>Insecta</taxon>
        <taxon>Pterygota</taxon>
        <taxon>Neoptera</taxon>
        <taxon>Endopterygota</taxon>
        <taxon>Lepidoptera</taxon>
        <taxon>Glossata</taxon>
        <taxon>Ditrysia</taxon>
        <taxon>Bombycoidea</taxon>
        <taxon>Bombycidae</taxon>
        <taxon>Bombycinae</taxon>
        <taxon>Bombyx</taxon>
    </lineage>
</organism>
<dbReference type="Pfam" id="PF22466">
    <property type="entry name" value="PSF3_N"/>
    <property type="match status" value="1"/>
</dbReference>
<dbReference type="SUPFAM" id="SSF158573">
    <property type="entry name" value="GINS helical bundle-like"/>
    <property type="match status" value="1"/>
</dbReference>
<dbReference type="InterPro" id="IPR038437">
    <property type="entry name" value="GINS_Psf3_sf"/>
</dbReference>
<dbReference type="GeneID" id="101736387"/>
<comment type="subcellular location">
    <subcellularLocation>
        <location evidence="1 6">Nucleus</location>
    </subcellularLocation>
</comment>
<dbReference type="PANTHER" id="PTHR22768:SF0">
    <property type="entry name" value="DNA REPLICATION COMPLEX GINS PROTEIN PSF3"/>
    <property type="match status" value="1"/>
</dbReference>
<comment type="similarity">
    <text evidence="2 6">Belongs to the GINS3/PSF3 family.</text>
</comment>
<feature type="domain" description="DNA replication complex GINS protein PSF3 N-terminal" evidence="8">
    <location>
        <begin position="34"/>
        <end position="85"/>
    </location>
</feature>
<dbReference type="KEGG" id="bmor:101736387"/>
<keyword evidence="3 6" id="KW-0235">DNA replication</keyword>
<accession>A0A8R2AFJ8</accession>
<evidence type="ECO:0000256" key="4">
    <source>
        <dbReference type="ARBA" id="ARBA00023242"/>
    </source>
</evidence>
<dbReference type="GO" id="GO:1902975">
    <property type="term" value="P:mitotic DNA replication initiation"/>
    <property type="evidence" value="ECO:0007669"/>
    <property type="project" value="TreeGrafter"/>
</dbReference>
<evidence type="ECO:0000256" key="1">
    <source>
        <dbReference type="ARBA" id="ARBA00004123"/>
    </source>
</evidence>
<evidence type="ECO:0000256" key="3">
    <source>
        <dbReference type="ARBA" id="ARBA00022705"/>
    </source>
</evidence>
<dbReference type="AlphaFoldDB" id="A0A8R2AFJ8"/>
<dbReference type="PANTHER" id="PTHR22768">
    <property type="entry name" value="DNA REPLICATION COMPLEX GINS PROTEIN PSF3"/>
    <property type="match status" value="1"/>
</dbReference>
<dbReference type="CDD" id="cd21693">
    <property type="entry name" value="GINS_B_Psf3"/>
    <property type="match status" value="1"/>
</dbReference>
<keyword evidence="4 6" id="KW-0539">Nucleus</keyword>
<keyword evidence="10" id="KW-1185">Reference proteome</keyword>
<comment type="function">
    <text evidence="6">The GINS complex plays an essential role in the initiation of DNA replication.</text>
</comment>
<name>A0A8R2AFJ8_BOMMO</name>
<evidence type="ECO:0000256" key="5">
    <source>
        <dbReference type="ARBA" id="ARBA00045258"/>
    </source>
</evidence>
<dbReference type="SUPFAM" id="SSF160059">
    <property type="entry name" value="PriA/YqbF domain"/>
    <property type="match status" value="1"/>
</dbReference>
<dbReference type="InterPro" id="IPR021151">
    <property type="entry name" value="GINS_A"/>
</dbReference>
<dbReference type="CDD" id="cd11713">
    <property type="entry name" value="GINS_A_psf3"/>
    <property type="match status" value="1"/>
</dbReference>
<protein>
    <recommendedName>
        <fullName evidence="6">DNA replication complex GINS protein PSF3</fullName>
    </recommendedName>
</protein>
<dbReference type="EnsemblMetazoa" id="XM_004922349.3">
    <property type="protein sequence ID" value="XP_004922406.1"/>
    <property type="gene ID" value="LOC101736387"/>
</dbReference>
<dbReference type="Gene3D" id="1.20.58.2050">
    <property type="match status" value="1"/>
</dbReference>
<dbReference type="Pfam" id="PF05916">
    <property type="entry name" value="Sld5"/>
    <property type="match status" value="1"/>
</dbReference>
<dbReference type="Proteomes" id="UP000005204">
    <property type="component" value="Unassembled WGS sequence"/>
</dbReference>
<proteinExistence type="inferred from homology"/>